<protein>
    <submittedName>
        <fullName evidence="1">Uncharacterized protein</fullName>
    </submittedName>
</protein>
<reference evidence="1" key="1">
    <citation type="submission" date="2017-03" db="EMBL/GenBank/DDBJ databases">
        <title>The mitochondrial genome of the carnivorous plant Utricularia reniformis (Lentibulariaceae): structure, comparative analysis and evolutionary landmarks.</title>
        <authorList>
            <person name="Silva S.R."/>
            <person name="Alvarenga D.O."/>
            <person name="Michael T.P."/>
            <person name="Miranda V.F.O."/>
            <person name="Varani A.M."/>
        </authorList>
    </citation>
    <scope>NUCLEOTIDE SEQUENCE</scope>
</reference>
<proteinExistence type="predicted"/>
<sequence length="66" mass="7527">MLFPDPRPRFTKPILLDVMAYSEFETVESAMDLGEIKILSSAAKDIRQVVSLSFQIKRILGELDKK</sequence>
<accession>A0A1Y0B0D4</accession>
<keyword evidence="1" id="KW-0496">Mitochondrion</keyword>
<dbReference type="EMBL" id="KY774314">
    <property type="protein sequence ID" value="ART30892.1"/>
    <property type="molecule type" value="Genomic_DNA"/>
</dbReference>
<evidence type="ECO:0000313" key="1">
    <source>
        <dbReference type="EMBL" id="ART30892.1"/>
    </source>
</evidence>
<name>A0A1Y0B0D4_9LAMI</name>
<dbReference type="AlphaFoldDB" id="A0A1Y0B0D4"/>
<geneLocation type="mitochondrion" evidence="1"/>
<gene>
    <name evidence="1" type="ORF">AEK19_MT0639</name>
</gene>
<organism evidence="1">
    <name type="scientific">Utricularia reniformis</name>
    <dbReference type="NCBI Taxonomy" id="192314"/>
    <lineage>
        <taxon>Eukaryota</taxon>
        <taxon>Viridiplantae</taxon>
        <taxon>Streptophyta</taxon>
        <taxon>Embryophyta</taxon>
        <taxon>Tracheophyta</taxon>
        <taxon>Spermatophyta</taxon>
        <taxon>Magnoliopsida</taxon>
        <taxon>eudicotyledons</taxon>
        <taxon>Gunneridae</taxon>
        <taxon>Pentapetalae</taxon>
        <taxon>asterids</taxon>
        <taxon>lamiids</taxon>
        <taxon>Lamiales</taxon>
        <taxon>Lentibulariaceae</taxon>
        <taxon>Utricularia</taxon>
    </lineage>
</organism>